<dbReference type="RefSeq" id="WP_107241611.1">
    <property type="nucleotide sequence ID" value="NZ_PYMJ01000003.1"/>
</dbReference>
<dbReference type="AlphaFoldDB" id="A0A2T3JNG8"/>
<keyword evidence="1" id="KW-0472">Membrane</keyword>
<dbReference type="EMBL" id="PYMJ01000003">
    <property type="protein sequence ID" value="PSU50580.1"/>
    <property type="molecule type" value="Genomic_DNA"/>
</dbReference>
<comment type="caution">
    <text evidence="2">The sequence shown here is derived from an EMBL/GenBank/DDBJ whole genome shotgun (WGS) entry which is preliminary data.</text>
</comment>
<evidence type="ECO:0000256" key="1">
    <source>
        <dbReference type="SAM" id="Phobius"/>
    </source>
</evidence>
<feature type="transmembrane region" description="Helical" evidence="1">
    <location>
        <begin position="41"/>
        <end position="62"/>
    </location>
</feature>
<reference evidence="2 3" key="1">
    <citation type="submission" date="2018-01" db="EMBL/GenBank/DDBJ databases">
        <title>Whole genome sequencing of Histamine producing bacteria.</title>
        <authorList>
            <person name="Butler K."/>
        </authorList>
    </citation>
    <scope>NUCLEOTIDE SEQUENCE [LARGE SCALE GENOMIC DNA]</scope>
    <source>
        <strain evidence="2 3">JCM 12947</strain>
    </source>
</reference>
<keyword evidence="3" id="KW-1185">Reference proteome</keyword>
<gene>
    <name evidence="2" type="ORF">C9J12_04465</name>
</gene>
<name>A0A2T3JNG8_9GAMM</name>
<organism evidence="2 3">
    <name type="scientific">Photobacterium frigidiphilum</name>
    <dbReference type="NCBI Taxonomy" id="264736"/>
    <lineage>
        <taxon>Bacteria</taxon>
        <taxon>Pseudomonadati</taxon>
        <taxon>Pseudomonadota</taxon>
        <taxon>Gammaproteobacteria</taxon>
        <taxon>Vibrionales</taxon>
        <taxon>Vibrionaceae</taxon>
        <taxon>Photobacterium</taxon>
    </lineage>
</organism>
<dbReference type="OrthoDB" id="5829139at2"/>
<proteinExistence type="predicted"/>
<feature type="transmembrane region" description="Helical" evidence="1">
    <location>
        <begin position="12"/>
        <end position="35"/>
    </location>
</feature>
<keyword evidence="1" id="KW-0812">Transmembrane</keyword>
<evidence type="ECO:0000313" key="2">
    <source>
        <dbReference type="EMBL" id="PSU50580.1"/>
    </source>
</evidence>
<dbReference type="Proteomes" id="UP000240987">
    <property type="component" value="Unassembled WGS sequence"/>
</dbReference>
<sequence>MDRYYARFSSNHPWLHLSFLAIVAAIFSISCYQLLVNEELIFAIGLVVPVVIIPLFAMAANYKRKYMHD</sequence>
<protein>
    <submittedName>
        <fullName evidence="2">Uncharacterized protein</fullName>
    </submittedName>
</protein>
<accession>A0A2T3JNG8</accession>
<evidence type="ECO:0000313" key="3">
    <source>
        <dbReference type="Proteomes" id="UP000240987"/>
    </source>
</evidence>
<keyword evidence="1" id="KW-1133">Transmembrane helix</keyword>
<dbReference type="PROSITE" id="PS51257">
    <property type="entry name" value="PROKAR_LIPOPROTEIN"/>
    <property type="match status" value="1"/>
</dbReference>